<dbReference type="InterPro" id="IPR000594">
    <property type="entry name" value="ThiF_NAD_FAD-bd"/>
</dbReference>
<evidence type="ECO:0000313" key="3">
    <source>
        <dbReference type="Proteomes" id="UP001373496"/>
    </source>
</evidence>
<dbReference type="Proteomes" id="UP001373496">
    <property type="component" value="Unassembled WGS sequence"/>
</dbReference>
<dbReference type="GO" id="GO:0016779">
    <property type="term" value="F:nucleotidyltransferase activity"/>
    <property type="evidence" value="ECO:0007669"/>
    <property type="project" value="UniProtKB-KW"/>
</dbReference>
<name>A0ABU8E3I1_9ACTN</name>
<dbReference type="InterPro" id="IPR035985">
    <property type="entry name" value="Ubiquitin-activating_enz"/>
</dbReference>
<dbReference type="Pfam" id="PF00899">
    <property type="entry name" value="ThiF"/>
    <property type="match status" value="1"/>
</dbReference>
<keyword evidence="2" id="KW-0808">Transferase</keyword>
<comment type="caution">
    <text evidence="2">The sequence shown here is derived from an EMBL/GenBank/DDBJ whole genome shotgun (WGS) entry which is preliminary data.</text>
</comment>
<reference evidence="2 3" key="1">
    <citation type="submission" date="2024-03" db="EMBL/GenBank/DDBJ databases">
        <title>Draft genome sequence of Klenkia terrae.</title>
        <authorList>
            <person name="Duangmal K."/>
            <person name="Chantavorakit T."/>
        </authorList>
    </citation>
    <scope>NUCLEOTIDE SEQUENCE [LARGE SCALE GENOMIC DNA]</scope>
    <source>
        <strain evidence="2 3">JCM 17786</strain>
    </source>
</reference>
<accession>A0ABU8E3I1</accession>
<sequence>MTDSHRPLLPRAVPVLRVAPGTLQVGGVDGDPGLRVGPLPDDGAQALAVLLRGLDGDRPVGAVLAEAVAAGLDRAVVSDVLDGLRACGQLLDVSSADLLAAAHTPAARARTEVELPAALRTGSAGTWRRRRVAAVVVDGATRVGVPLAAMLAASGVGRVHVRDRGTVGAADTVVGGLSAADEGRPRTLAAADAVRRAAPEVDLRPLPPGTVPDLLVLTRPWAAVDPLLGHLHTARVPHLVATVRGEVGVVGPLVVPGRTGCLRCAEATRTDAAPGWPALATQLREPPTARTGPPAGPVTGSTGLCAATAVTALTQALAHLDGTAAPLALDAALELRSPDLLPHRRAWPPHPACACRTAGPR</sequence>
<evidence type="ECO:0000313" key="2">
    <source>
        <dbReference type="EMBL" id="MEI4278194.1"/>
    </source>
</evidence>
<keyword evidence="2" id="KW-0548">Nucleotidyltransferase</keyword>
<protein>
    <submittedName>
        <fullName evidence="2">ThiF family adenylyltransferase</fullName>
    </submittedName>
</protein>
<proteinExistence type="predicted"/>
<keyword evidence="3" id="KW-1185">Reference proteome</keyword>
<dbReference type="SUPFAM" id="SSF69572">
    <property type="entry name" value="Activating enzymes of the ubiquitin-like proteins"/>
    <property type="match status" value="1"/>
</dbReference>
<dbReference type="EMBL" id="JBAPLV010000005">
    <property type="protein sequence ID" value="MEI4278194.1"/>
    <property type="molecule type" value="Genomic_DNA"/>
</dbReference>
<feature type="domain" description="THIF-type NAD/FAD binding fold" evidence="1">
    <location>
        <begin position="133"/>
        <end position="317"/>
    </location>
</feature>
<dbReference type="RefSeq" id="WP_336392043.1">
    <property type="nucleotide sequence ID" value="NZ_JBAPLV010000005.1"/>
</dbReference>
<evidence type="ECO:0000259" key="1">
    <source>
        <dbReference type="Pfam" id="PF00899"/>
    </source>
</evidence>
<organism evidence="2 3">
    <name type="scientific">Klenkia terrae</name>
    <dbReference type="NCBI Taxonomy" id="1052259"/>
    <lineage>
        <taxon>Bacteria</taxon>
        <taxon>Bacillati</taxon>
        <taxon>Actinomycetota</taxon>
        <taxon>Actinomycetes</taxon>
        <taxon>Geodermatophilales</taxon>
        <taxon>Geodermatophilaceae</taxon>
        <taxon>Klenkia</taxon>
    </lineage>
</organism>
<gene>
    <name evidence="2" type="ORF">UXQ13_06910</name>
</gene>
<dbReference type="Gene3D" id="3.40.50.720">
    <property type="entry name" value="NAD(P)-binding Rossmann-like Domain"/>
    <property type="match status" value="1"/>
</dbReference>